<evidence type="ECO:0000259" key="5">
    <source>
        <dbReference type="PROSITE" id="PS51206"/>
    </source>
</evidence>
<feature type="domain" description="SF3 helicase" evidence="5">
    <location>
        <begin position="611"/>
        <end position="773"/>
    </location>
</feature>
<accession>A0A6C0J7H0</accession>
<protein>
    <recommendedName>
        <fullName evidence="5">SF3 helicase domain-containing protein</fullName>
    </recommendedName>
</protein>
<dbReference type="GO" id="GO:0016817">
    <property type="term" value="F:hydrolase activity, acting on acid anhydrides"/>
    <property type="evidence" value="ECO:0007669"/>
    <property type="project" value="InterPro"/>
</dbReference>
<dbReference type="InterPro" id="IPR056443">
    <property type="entry name" value="AEP_C962R"/>
</dbReference>
<dbReference type="InterPro" id="IPR027417">
    <property type="entry name" value="P-loop_NTPase"/>
</dbReference>
<dbReference type="Gene3D" id="3.40.50.300">
    <property type="entry name" value="P-loop containing nucleotide triphosphate hydrolases"/>
    <property type="match status" value="1"/>
</dbReference>
<dbReference type="GO" id="GO:0005524">
    <property type="term" value="F:ATP binding"/>
    <property type="evidence" value="ECO:0007669"/>
    <property type="project" value="UniProtKB-KW"/>
</dbReference>
<dbReference type="PANTHER" id="PTHR35372">
    <property type="entry name" value="ATP BINDING PROTEIN-RELATED"/>
    <property type="match status" value="1"/>
</dbReference>
<dbReference type="PROSITE" id="PS51206">
    <property type="entry name" value="SF3_HELICASE_1"/>
    <property type="match status" value="1"/>
</dbReference>
<dbReference type="AlphaFoldDB" id="A0A6C0J7H0"/>
<dbReference type="Pfam" id="PF23162">
    <property type="entry name" value="AEP_C962R"/>
    <property type="match status" value="1"/>
</dbReference>
<dbReference type="Pfam" id="PF08706">
    <property type="entry name" value="D5_N"/>
    <property type="match status" value="1"/>
</dbReference>
<feature type="compositionally biased region" description="Polar residues" evidence="4">
    <location>
        <begin position="916"/>
        <end position="932"/>
    </location>
</feature>
<dbReference type="InterPro" id="IPR051620">
    <property type="entry name" value="ORF904-like_C"/>
</dbReference>
<keyword evidence="3" id="KW-0067">ATP-binding</keyword>
<dbReference type="InterPro" id="IPR014818">
    <property type="entry name" value="Phage/plasmid_primase_P4_C"/>
</dbReference>
<dbReference type="InterPro" id="IPR006500">
    <property type="entry name" value="Helicase_put_C_phage/plasmid"/>
</dbReference>
<evidence type="ECO:0000256" key="2">
    <source>
        <dbReference type="ARBA" id="ARBA00022801"/>
    </source>
</evidence>
<dbReference type="InterPro" id="IPR014819">
    <property type="entry name" value="PriCT_2"/>
</dbReference>
<dbReference type="EMBL" id="MN740328">
    <property type="protein sequence ID" value="QHU00666.1"/>
    <property type="molecule type" value="Genomic_DNA"/>
</dbReference>
<evidence type="ECO:0000256" key="1">
    <source>
        <dbReference type="ARBA" id="ARBA00022741"/>
    </source>
</evidence>
<evidence type="ECO:0000256" key="4">
    <source>
        <dbReference type="SAM" id="MobiDB-lite"/>
    </source>
</evidence>
<dbReference type="Pfam" id="PF08707">
    <property type="entry name" value="PriCT_2"/>
    <property type="match status" value="1"/>
</dbReference>
<reference evidence="6" key="1">
    <citation type="journal article" date="2020" name="Nature">
        <title>Giant virus diversity and host interactions through global metagenomics.</title>
        <authorList>
            <person name="Schulz F."/>
            <person name="Roux S."/>
            <person name="Paez-Espino D."/>
            <person name="Jungbluth S."/>
            <person name="Walsh D.A."/>
            <person name="Denef V.J."/>
            <person name="McMahon K.D."/>
            <person name="Konstantinidis K.T."/>
            <person name="Eloe-Fadrosh E.A."/>
            <person name="Kyrpides N.C."/>
            <person name="Woyke T."/>
        </authorList>
    </citation>
    <scope>NUCLEOTIDE SEQUENCE</scope>
    <source>
        <strain evidence="6">GVMAG-M-3300025860-20</strain>
    </source>
</reference>
<dbReference type="NCBIfam" id="TIGR01613">
    <property type="entry name" value="primase_Cterm"/>
    <property type="match status" value="1"/>
</dbReference>
<keyword evidence="1" id="KW-0547">Nucleotide-binding</keyword>
<evidence type="ECO:0000313" key="6">
    <source>
        <dbReference type="EMBL" id="QHU00666.1"/>
    </source>
</evidence>
<proteinExistence type="predicted"/>
<sequence length="932" mass="108047">MSIELSKFLRQYESTGTKDEEGKAIFTHTSLNPRASYNIPMDNRMELHKLIAIALCNKKQVFLTEKPLQESCIKIDIDLKYAMNYSNRQHNDNHIKELLKLYATAISSYIDMPEDHPIDAYVFQRNNPYPAKGNMKDGIHILYPNICCHVDIQHAIRSEVLKKIDLFLKNPNIGILDIKNSNDDVVDLAVISRNNWLMYGSRKPGNKPYTLYKVLRLKKTKEIENENEKENKSCSFSDFEELAILSKGVDNVETLINLLSVHRVPKEYTFEVREEVSDIVDAISTKKIKKEVRTGYRSNTIKKQTLMRVSADEQKAQIEEATKLVDLLAGWRTDDYDSWIDVGICLHNISPSLIDVWIKFSKRSDSWQPIDEKRWYGFSESISGLNIGSLHRWARLDDPKNYNEARSGFLENLMMCSVSGVTQDVAQVIHKMFQHQYICLDAKGRKWAEFVNHSWKITEDGMSLKKKLGKDVLHEYLFLVNRYNTMAMESVDENKDHYLHRSKSLADVSYKLRDITFKEKVMKECVILFYDPKFEDTLDENPFLVGLENGVYDLKECAFRDGRPEDRVSMSTLNDFPEYEKCDISVEEETSSIREAQEIMDFMKQIMPKDASRRYFWKFLASCLQGYNTDEKFHVLTGTGGNGKSKVIELLEMAYGQYCFKLPITFITSKRSQTGQATPELMMGKKARFGSMQEPDEGSKINTGLMKELSGNDKMFLRGLYSGGEQFKPQFSLALLCNNKPKMTGSDDDGTWRRMVVLEFIAKFVEGKPNGPYEFSRNTDLPHNFPYWSPWFFVLLTHWYKIYKSEGLLAPKEISDATKEYRKDSDSYAMFIDDFFIKDANGNIKLEEAYSYFETWFKSEYSDDVPKRRCFKTYIERALNQSYGSGNKSGWTGWSVQHPTRSNNDKDDDDIPEFDNITNDNKVSVNVKPRQN</sequence>
<dbReference type="InterPro" id="IPR014015">
    <property type="entry name" value="Helicase_SF3_DNA-vir"/>
</dbReference>
<feature type="region of interest" description="Disordered" evidence="4">
    <location>
        <begin position="890"/>
        <end position="932"/>
    </location>
</feature>
<keyword evidence="2" id="KW-0378">Hydrolase</keyword>
<name>A0A6C0J7H0_9ZZZZ</name>
<dbReference type="PANTHER" id="PTHR35372:SF2">
    <property type="entry name" value="SF3 HELICASE DOMAIN-CONTAINING PROTEIN"/>
    <property type="match status" value="1"/>
</dbReference>
<organism evidence="6">
    <name type="scientific">viral metagenome</name>
    <dbReference type="NCBI Taxonomy" id="1070528"/>
    <lineage>
        <taxon>unclassified sequences</taxon>
        <taxon>metagenomes</taxon>
        <taxon>organismal metagenomes</taxon>
    </lineage>
</organism>
<feature type="compositionally biased region" description="Polar residues" evidence="4">
    <location>
        <begin position="890"/>
        <end position="902"/>
    </location>
</feature>
<evidence type="ECO:0000256" key="3">
    <source>
        <dbReference type="ARBA" id="ARBA00022840"/>
    </source>
</evidence>